<comment type="caution">
    <text evidence="1">The sequence shown here is derived from an EMBL/GenBank/DDBJ whole genome shotgun (WGS) entry which is preliminary data.</text>
</comment>
<sequence length="67" mass="7930">MRLTSLFVFGLDPAPFLDFLPYAFRGLGFRGRIFYPRKVLGLYYQNFLSENFGIQKRCGVDKFILIW</sequence>
<protein>
    <submittedName>
        <fullName evidence="1">Uncharacterized protein</fullName>
    </submittedName>
</protein>
<name>A0A1G2FI16_9BACT</name>
<accession>A0A1G2FI16</accession>
<proteinExistence type="predicted"/>
<dbReference type="AlphaFoldDB" id="A0A1G2FI16"/>
<dbReference type="EMBL" id="MHNB01000013">
    <property type="protein sequence ID" value="OGZ37290.1"/>
    <property type="molecule type" value="Genomic_DNA"/>
</dbReference>
<dbReference type="Proteomes" id="UP000177061">
    <property type="component" value="Unassembled WGS sequence"/>
</dbReference>
<dbReference type="STRING" id="1801997.A3J64_01515"/>
<organism evidence="1 2">
    <name type="scientific">Candidatus Portnoybacteria bacterium RIFCSPHIGHO2_12_FULL_38_9</name>
    <dbReference type="NCBI Taxonomy" id="1801997"/>
    <lineage>
        <taxon>Bacteria</taxon>
        <taxon>Candidatus Portnoyibacteriota</taxon>
    </lineage>
</organism>
<gene>
    <name evidence="1" type="ORF">A3J64_01515</name>
</gene>
<evidence type="ECO:0000313" key="1">
    <source>
        <dbReference type="EMBL" id="OGZ37290.1"/>
    </source>
</evidence>
<reference evidence="1 2" key="1">
    <citation type="journal article" date="2016" name="Nat. Commun.">
        <title>Thousands of microbial genomes shed light on interconnected biogeochemical processes in an aquifer system.</title>
        <authorList>
            <person name="Anantharaman K."/>
            <person name="Brown C.T."/>
            <person name="Hug L.A."/>
            <person name="Sharon I."/>
            <person name="Castelle C.J."/>
            <person name="Probst A.J."/>
            <person name="Thomas B.C."/>
            <person name="Singh A."/>
            <person name="Wilkins M.J."/>
            <person name="Karaoz U."/>
            <person name="Brodie E.L."/>
            <person name="Williams K.H."/>
            <person name="Hubbard S.S."/>
            <person name="Banfield J.F."/>
        </authorList>
    </citation>
    <scope>NUCLEOTIDE SEQUENCE [LARGE SCALE GENOMIC DNA]</scope>
</reference>
<evidence type="ECO:0000313" key="2">
    <source>
        <dbReference type="Proteomes" id="UP000177061"/>
    </source>
</evidence>